<keyword evidence="4 7" id="KW-0560">Oxidoreductase</keyword>
<dbReference type="Proteomes" id="UP000517916">
    <property type="component" value="Unassembled WGS sequence"/>
</dbReference>
<dbReference type="InterPro" id="IPR013785">
    <property type="entry name" value="Aldolase_TIM"/>
</dbReference>
<evidence type="ECO:0000256" key="4">
    <source>
        <dbReference type="ARBA" id="ARBA00023002"/>
    </source>
</evidence>
<dbReference type="Gene3D" id="3.20.20.70">
    <property type="entry name" value="Aldolase class I"/>
    <property type="match status" value="1"/>
</dbReference>
<dbReference type="PANTHER" id="PTHR10578">
    <property type="entry name" value="S -2-HYDROXY-ACID OXIDASE-RELATED"/>
    <property type="match status" value="1"/>
</dbReference>
<gene>
    <name evidence="7" type="ORF">BC739_000149</name>
</gene>
<accession>A0ABR6B7V6</accession>
<sequence>MTAGAALDLAELARAAKAVIPAAVWDFVEGGSGAELSLGANRSALDSLALVPRVLRDVSAPTAGCALLGAQAEMPVAIAPMAYQRLLHPDGELAVARAAKLAGIPFTVPMLSSVAVEQVASSGADLWFQLYWLRDRGKTAELLARAQAAGCRAVVLTVDVPRMGRRLRDLRNSFALPGEVGAAHFAPDQAVAAQRRKDGASAVADHTSQAFDPSLSWPDLEWLRGRTSLPLVLKGVLDPRDALRASQSGVDALVVSNHGGRQLDGALPAIDALPAVREAVGETCEVLLDSGIRSGVDVLRAIARGARGVLLGRPVLHGLALGGAEGVGRTLALLRAEIDDALALAGCRDVHEAAGLRLAKSPAQRREGQ</sequence>
<protein>
    <submittedName>
        <fullName evidence="7">4-hydroxymandelate oxidase</fullName>
        <ecNumber evidence="7">1.1.3.46</ecNumber>
    </submittedName>
</protein>
<reference evidence="7 8" key="1">
    <citation type="submission" date="2020-08" db="EMBL/GenBank/DDBJ databases">
        <title>Genomic Encyclopedia of Archaeal and Bacterial Type Strains, Phase II (KMG-II): from individual species to whole genera.</title>
        <authorList>
            <person name="Goeker M."/>
        </authorList>
    </citation>
    <scope>NUCLEOTIDE SEQUENCE [LARGE SCALE GENOMIC DNA]</scope>
    <source>
        <strain evidence="7 8">DSM 43850</strain>
    </source>
</reference>
<keyword evidence="8" id="KW-1185">Reference proteome</keyword>
<dbReference type="Pfam" id="PF01070">
    <property type="entry name" value="FMN_dh"/>
    <property type="match status" value="1"/>
</dbReference>
<keyword evidence="3" id="KW-0288">FMN</keyword>
<dbReference type="InterPro" id="IPR000262">
    <property type="entry name" value="FMN-dep_DH"/>
</dbReference>
<dbReference type="EMBL" id="JACJID010000001">
    <property type="protein sequence ID" value="MBA8922952.1"/>
    <property type="molecule type" value="Genomic_DNA"/>
</dbReference>
<evidence type="ECO:0000256" key="2">
    <source>
        <dbReference type="ARBA" id="ARBA00022630"/>
    </source>
</evidence>
<feature type="domain" description="FMN hydroxy acid dehydrogenase" evidence="6">
    <location>
        <begin position="1"/>
        <end position="363"/>
    </location>
</feature>
<evidence type="ECO:0000259" key="6">
    <source>
        <dbReference type="PROSITE" id="PS51349"/>
    </source>
</evidence>
<dbReference type="EC" id="1.1.3.46" evidence="7"/>
<comment type="caution">
    <text evidence="7">The sequence shown here is derived from an EMBL/GenBank/DDBJ whole genome shotgun (WGS) entry which is preliminary data.</text>
</comment>
<comment type="similarity">
    <text evidence="5">Belongs to the FMN-dependent alpha-hydroxy acid dehydrogenase family.</text>
</comment>
<dbReference type="GO" id="GO:0016491">
    <property type="term" value="F:oxidoreductase activity"/>
    <property type="evidence" value="ECO:0007669"/>
    <property type="project" value="UniProtKB-KW"/>
</dbReference>
<evidence type="ECO:0000313" key="7">
    <source>
        <dbReference type="EMBL" id="MBA8922952.1"/>
    </source>
</evidence>
<dbReference type="PROSITE" id="PS51349">
    <property type="entry name" value="FMN_HYDROXY_ACID_DH_2"/>
    <property type="match status" value="1"/>
</dbReference>
<name>A0ABR6B7V6_9PSEU</name>
<evidence type="ECO:0000256" key="3">
    <source>
        <dbReference type="ARBA" id="ARBA00022643"/>
    </source>
</evidence>
<dbReference type="InterPro" id="IPR012133">
    <property type="entry name" value="Alpha-hydoxy_acid_DH_FMN"/>
</dbReference>
<keyword evidence="2" id="KW-0285">Flavoprotein</keyword>
<proteinExistence type="inferred from homology"/>
<evidence type="ECO:0000256" key="5">
    <source>
        <dbReference type="ARBA" id="ARBA00024042"/>
    </source>
</evidence>
<dbReference type="PROSITE" id="PS00557">
    <property type="entry name" value="FMN_HYDROXY_ACID_DH_1"/>
    <property type="match status" value="1"/>
</dbReference>
<evidence type="ECO:0000256" key="1">
    <source>
        <dbReference type="ARBA" id="ARBA00001917"/>
    </source>
</evidence>
<dbReference type="SUPFAM" id="SSF51395">
    <property type="entry name" value="FMN-linked oxidoreductases"/>
    <property type="match status" value="1"/>
</dbReference>
<evidence type="ECO:0000313" key="8">
    <source>
        <dbReference type="Proteomes" id="UP000517916"/>
    </source>
</evidence>
<dbReference type="CDD" id="cd02809">
    <property type="entry name" value="alpha_hydroxyacid_oxid_FMN"/>
    <property type="match status" value="1"/>
</dbReference>
<dbReference type="PANTHER" id="PTHR10578:SF107">
    <property type="entry name" value="2-HYDROXYACID OXIDASE 1"/>
    <property type="match status" value="1"/>
</dbReference>
<dbReference type="RefSeq" id="WP_025359404.1">
    <property type="nucleotide sequence ID" value="NZ_BAAABQ010000010.1"/>
</dbReference>
<comment type="cofactor">
    <cofactor evidence="1">
        <name>FMN</name>
        <dbReference type="ChEBI" id="CHEBI:58210"/>
    </cofactor>
</comment>
<dbReference type="InterPro" id="IPR037396">
    <property type="entry name" value="FMN_HAD"/>
</dbReference>
<dbReference type="PIRSF" id="PIRSF000138">
    <property type="entry name" value="Al-hdrx_acd_dh"/>
    <property type="match status" value="1"/>
</dbReference>
<organism evidence="7 8">
    <name type="scientific">Kutzneria viridogrisea</name>
    <dbReference type="NCBI Taxonomy" id="47990"/>
    <lineage>
        <taxon>Bacteria</taxon>
        <taxon>Bacillati</taxon>
        <taxon>Actinomycetota</taxon>
        <taxon>Actinomycetes</taxon>
        <taxon>Pseudonocardiales</taxon>
        <taxon>Pseudonocardiaceae</taxon>
        <taxon>Kutzneria</taxon>
    </lineage>
</organism>
<dbReference type="InterPro" id="IPR008259">
    <property type="entry name" value="FMN_hydac_DH_AS"/>
</dbReference>